<dbReference type="EMBL" id="ML976700">
    <property type="protein sequence ID" value="KAF1970465.1"/>
    <property type="molecule type" value="Genomic_DNA"/>
</dbReference>
<accession>A0A6A5V061</accession>
<protein>
    <submittedName>
        <fullName evidence="2">Uncharacterized protein</fullName>
    </submittedName>
</protein>
<sequence>MHLLKSIILSSTLACLSHVRAVFNPSLSQREGCSVGQPGGVWIEVTTPHQAGADEIIGKWYPPIQSTQRLNQVQLGRESPQSISKIVPDAGGNCVVYHSPDCAPGTGIELENPDKLILKYNR</sequence>
<feature type="signal peptide" evidence="1">
    <location>
        <begin position="1"/>
        <end position="21"/>
    </location>
</feature>
<dbReference type="Proteomes" id="UP000800036">
    <property type="component" value="Unassembled WGS sequence"/>
</dbReference>
<evidence type="ECO:0000313" key="2">
    <source>
        <dbReference type="EMBL" id="KAF1970465.1"/>
    </source>
</evidence>
<gene>
    <name evidence="2" type="ORF">BU23DRAFT_570644</name>
</gene>
<reference evidence="2" key="1">
    <citation type="journal article" date="2020" name="Stud. Mycol.">
        <title>101 Dothideomycetes genomes: a test case for predicting lifestyles and emergence of pathogens.</title>
        <authorList>
            <person name="Haridas S."/>
            <person name="Albert R."/>
            <person name="Binder M."/>
            <person name="Bloem J."/>
            <person name="Labutti K."/>
            <person name="Salamov A."/>
            <person name="Andreopoulos B."/>
            <person name="Baker S."/>
            <person name="Barry K."/>
            <person name="Bills G."/>
            <person name="Bluhm B."/>
            <person name="Cannon C."/>
            <person name="Castanera R."/>
            <person name="Culley D."/>
            <person name="Daum C."/>
            <person name="Ezra D."/>
            <person name="Gonzalez J."/>
            <person name="Henrissat B."/>
            <person name="Kuo A."/>
            <person name="Liang C."/>
            <person name="Lipzen A."/>
            <person name="Lutzoni F."/>
            <person name="Magnuson J."/>
            <person name="Mondo S."/>
            <person name="Nolan M."/>
            <person name="Ohm R."/>
            <person name="Pangilinan J."/>
            <person name="Park H.-J."/>
            <person name="Ramirez L."/>
            <person name="Alfaro M."/>
            <person name="Sun H."/>
            <person name="Tritt A."/>
            <person name="Yoshinaga Y."/>
            <person name="Zwiers L.-H."/>
            <person name="Turgeon B."/>
            <person name="Goodwin S."/>
            <person name="Spatafora J."/>
            <person name="Crous P."/>
            <person name="Grigoriev I."/>
        </authorList>
    </citation>
    <scope>NUCLEOTIDE SEQUENCE</scope>
    <source>
        <strain evidence="2">CBS 107.79</strain>
    </source>
</reference>
<feature type="chain" id="PRO_5025624580" evidence="1">
    <location>
        <begin position="22"/>
        <end position="122"/>
    </location>
</feature>
<keyword evidence="3" id="KW-1185">Reference proteome</keyword>
<name>A0A6A5V061_9PLEO</name>
<evidence type="ECO:0000313" key="3">
    <source>
        <dbReference type="Proteomes" id="UP000800036"/>
    </source>
</evidence>
<proteinExistence type="predicted"/>
<keyword evidence="1" id="KW-0732">Signal</keyword>
<dbReference type="AlphaFoldDB" id="A0A6A5V061"/>
<evidence type="ECO:0000256" key="1">
    <source>
        <dbReference type="SAM" id="SignalP"/>
    </source>
</evidence>
<organism evidence="2 3">
    <name type="scientific">Bimuria novae-zelandiae CBS 107.79</name>
    <dbReference type="NCBI Taxonomy" id="1447943"/>
    <lineage>
        <taxon>Eukaryota</taxon>
        <taxon>Fungi</taxon>
        <taxon>Dikarya</taxon>
        <taxon>Ascomycota</taxon>
        <taxon>Pezizomycotina</taxon>
        <taxon>Dothideomycetes</taxon>
        <taxon>Pleosporomycetidae</taxon>
        <taxon>Pleosporales</taxon>
        <taxon>Massarineae</taxon>
        <taxon>Didymosphaeriaceae</taxon>
        <taxon>Bimuria</taxon>
    </lineage>
</organism>